<dbReference type="SUPFAM" id="SSF53448">
    <property type="entry name" value="Nucleotide-diphospho-sugar transferases"/>
    <property type="match status" value="1"/>
</dbReference>
<evidence type="ECO:0000313" key="2">
    <source>
        <dbReference type="EMBL" id="ABQ29607.1"/>
    </source>
</evidence>
<dbReference type="STRING" id="349163.Acry_0382"/>
<name>A5FVH5_ACICJ</name>
<dbReference type="eggNOG" id="COG4421">
    <property type="taxonomic scope" value="Bacteria"/>
</dbReference>
<dbReference type="Proteomes" id="UP000000245">
    <property type="component" value="Chromosome"/>
</dbReference>
<accession>A5FVH5</accession>
<organism evidence="2 3">
    <name type="scientific">Acidiphilium cryptum (strain JF-5)</name>
    <dbReference type="NCBI Taxonomy" id="349163"/>
    <lineage>
        <taxon>Bacteria</taxon>
        <taxon>Pseudomonadati</taxon>
        <taxon>Pseudomonadota</taxon>
        <taxon>Alphaproteobacteria</taxon>
        <taxon>Acetobacterales</taxon>
        <taxon>Acidocellaceae</taxon>
        <taxon>Acidiphilium</taxon>
    </lineage>
</organism>
<dbReference type="KEGG" id="acr:Acry_0382"/>
<dbReference type="EMBL" id="CP000697">
    <property type="protein sequence ID" value="ABQ29607.1"/>
    <property type="molecule type" value="Genomic_DNA"/>
</dbReference>
<evidence type="ECO:0000259" key="1">
    <source>
        <dbReference type="Pfam" id="PF04577"/>
    </source>
</evidence>
<dbReference type="RefSeq" id="WP_011941490.1">
    <property type="nucleotide sequence ID" value="NC_009484.1"/>
</dbReference>
<dbReference type="Pfam" id="PF04577">
    <property type="entry name" value="Glyco_transf_61"/>
    <property type="match status" value="1"/>
</dbReference>
<feature type="domain" description="Glycosyltransferase 61 catalytic" evidence="1">
    <location>
        <begin position="607"/>
        <end position="781"/>
    </location>
</feature>
<protein>
    <submittedName>
        <fullName evidence="2">Capsular polysaccharide biosynthesis protein-like protein</fullName>
    </submittedName>
</protein>
<dbReference type="CDD" id="cd00761">
    <property type="entry name" value="Glyco_tranf_GTA_type"/>
    <property type="match status" value="1"/>
</dbReference>
<proteinExistence type="predicted"/>
<dbReference type="Pfam" id="PF13704">
    <property type="entry name" value="Glyco_tranf_2_4"/>
    <property type="match status" value="1"/>
</dbReference>
<dbReference type="AlphaFoldDB" id="A5FVH5"/>
<evidence type="ECO:0000313" key="3">
    <source>
        <dbReference type="Proteomes" id="UP000000245"/>
    </source>
</evidence>
<reference evidence="2 3" key="1">
    <citation type="submission" date="2007-05" db="EMBL/GenBank/DDBJ databases">
        <title>Complete sequence of chromosome of Acidiphilium cryptum JF-5.</title>
        <authorList>
            <consortium name="US DOE Joint Genome Institute"/>
            <person name="Copeland A."/>
            <person name="Lucas S."/>
            <person name="Lapidus A."/>
            <person name="Barry K."/>
            <person name="Detter J.C."/>
            <person name="Glavina del Rio T."/>
            <person name="Hammon N."/>
            <person name="Israni S."/>
            <person name="Dalin E."/>
            <person name="Tice H."/>
            <person name="Pitluck S."/>
            <person name="Sims D."/>
            <person name="Brettin T."/>
            <person name="Bruce D."/>
            <person name="Han C."/>
            <person name="Schmutz J."/>
            <person name="Larimer F."/>
            <person name="Land M."/>
            <person name="Hauser L."/>
            <person name="Kyrpides N."/>
            <person name="Kim E."/>
            <person name="Magnuson T."/>
            <person name="Richardson P."/>
        </authorList>
    </citation>
    <scope>NUCLEOTIDE SEQUENCE [LARGE SCALE GENOMIC DNA]</scope>
    <source>
        <strain evidence="2 3">JF-5</strain>
    </source>
</reference>
<gene>
    <name evidence="2" type="ordered locus">Acry_0382</name>
</gene>
<dbReference type="GO" id="GO:0016757">
    <property type="term" value="F:glycosyltransferase activity"/>
    <property type="evidence" value="ECO:0007669"/>
    <property type="project" value="InterPro"/>
</dbReference>
<sequence length="844" mass="97363">MSEPIVPIWRELLAEFDGAADPQPFLDRLIQEAFRRPGEFELHLMLAERMFARGRDARGLAINGYVLACGDPHFRFRAHLQRADHFRRHGAFRKAEADIEAARAIDPGSHWPVLAMAENLAQEGRVGERGDYIRAEYEGLRPESRAEIARHYAGWAAFDHFDWTRASPGWQPRRPGRVPALERAGMILLVKDEEDIIGQNLSHHYALGFRAFCVLNNMSTDNTREIVSRFRDSHDDCFVLLVDDPVRGHYQADKMRVYAETLQRHAEIAGLRLDWLFFIDADEFIASDTSRPSSEQLSALERRLNDPDTRVMVMHWIHAASPQVLEEFGSEDDPFEKINVMRYRLLPLVPKVAYRVGFDYSLKNGNHFIEKLNDSLDSVVPVGCDDWYIYHFSLRSLSHVRKKIINGGRAFVGTRGLNDHGQHWRERYALFQKYGDRIISEVLEEHVRFVPSLHPPRIDSPEKRLPTRRVSSDIEPIDIKRAVNEISGIEAIEIAKAYTCERPEPAFVKGPVTSDIMNDFRRERSVWPISVYKISDVEIHGPWFNAGIILVSQRHRFRIDEIYQPAGEQPQDICLEKSLHELQFENKRFLEINEDCVLLATNGHNIYGHWLVDFLPKIYLLDYIGIDVSKIKFLMPSDVGHWAIDLMNLVGIKKENLIIYDQNEIVPLCRSLFVPTLLRMSGRTSPLFLNATEFINKRIDKNIQTKSDVSNTFLYFDREQEFTWRKIDGHDKIIKLFNDLNFHIVRPEKLSISEQIRLVRGAKVIAGQHGSALHSTIFCQDPVFAVVLHENRRNWFAGLQAGIGEYLGHQTGYIFGETSSHENIFSTRFEASDIRMGVDFARMA</sequence>
<dbReference type="InterPro" id="IPR029044">
    <property type="entry name" value="Nucleotide-diphossugar_trans"/>
</dbReference>
<dbReference type="InterPro" id="IPR049625">
    <property type="entry name" value="Glyco_transf_61_cat"/>
</dbReference>
<dbReference type="HOGENOM" id="CLU_337304_0_0_5"/>
<dbReference type="CAZy" id="GT2">
    <property type="family name" value="Glycosyltransferase Family 2"/>
</dbReference>
<keyword evidence="3" id="KW-1185">Reference proteome</keyword>